<comment type="caution">
    <text evidence="7">The sequence shown here is derived from an EMBL/GenBank/DDBJ whole genome shotgun (WGS) entry which is preliminary data.</text>
</comment>
<dbReference type="Gene3D" id="3.40.640.10">
    <property type="entry name" value="Type I PLP-dependent aspartate aminotransferase-like (Major domain)"/>
    <property type="match status" value="1"/>
</dbReference>
<evidence type="ECO:0000256" key="2">
    <source>
        <dbReference type="ARBA" id="ARBA00022576"/>
    </source>
</evidence>
<evidence type="ECO:0000256" key="1">
    <source>
        <dbReference type="ARBA" id="ARBA00001933"/>
    </source>
</evidence>
<dbReference type="InterPro" id="IPR015424">
    <property type="entry name" value="PyrdxlP-dep_Trfase"/>
</dbReference>
<evidence type="ECO:0000259" key="6">
    <source>
        <dbReference type="Pfam" id="PF00155"/>
    </source>
</evidence>
<comment type="cofactor">
    <cofactor evidence="1 5">
        <name>pyridoxal 5'-phosphate</name>
        <dbReference type="ChEBI" id="CHEBI:597326"/>
    </cofactor>
</comment>
<accession>A0ABS9ESV5</accession>
<proteinExistence type="inferred from homology"/>
<reference evidence="7 8" key="1">
    <citation type="submission" date="2022-01" db="EMBL/GenBank/DDBJ databases">
        <title>Dethiosulfovibrio faecalis sp. nov., a novel proteolytic, non-sulfur-reducing bacterium isolated from a marine aquaculture solid waste bioreactor.</title>
        <authorList>
            <person name="Grabowski S."/>
            <person name="Apolinario E."/>
            <person name="Schneider N."/>
            <person name="Marshall C.W."/>
            <person name="Sowers K.R."/>
        </authorList>
    </citation>
    <scope>NUCLEOTIDE SEQUENCE [LARGE SCALE GENOMIC DNA]</scope>
    <source>
        <strain evidence="7 8">DSM 12537</strain>
    </source>
</reference>
<dbReference type="InterPro" id="IPR004839">
    <property type="entry name" value="Aminotransferase_I/II_large"/>
</dbReference>
<dbReference type="InterPro" id="IPR015421">
    <property type="entry name" value="PyrdxlP-dep_Trfase_major"/>
</dbReference>
<dbReference type="EMBL" id="JAKGUD010000018">
    <property type="protein sequence ID" value="MCF4143546.1"/>
    <property type="molecule type" value="Genomic_DNA"/>
</dbReference>
<protein>
    <submittedName>
        <fullName evidence="7">Aminotransferase class I/II-fold pyridoxal phosphate-dependent enzyme</fullName>
    </submittedName>
</protein>
<evidence type="ECO:0000313" key="8">
    <source>
        <dbReference type="Proteomes" id="UP001200430"/>
    </source>
</evidence>
<dbReference type="PROSITE" id="PS00599">
    <property type="entry name" value="AA_TRANSFER_CLASS_2"/>
    <property type="match status" value="1"/>
</dbReference>
<dbReference type="PANTHER" id="PTHR42885">
    <property type="entry name" value="HISTIDINOL-PHOSPHATE AMINOTRANSFERASE-RELATED"/>
    <property type="match status" value="1"/>
</dbReference>
<keyword evidence="2 7" id="KW-0032">Aminotransferase</keyword>
<organism evidence="7 8">
    <name type="scientific">Dethiosulfovibrio marinus</name>
    <dbReference type="NCBI Taxonomy" id="133532"/>
    <lineage>
        <taxon>Bacteria</taxon>
        <taxon>Thermotogati</taxon>
        <taxon>Synergistota</taxon>
        <taxon>Synergistia</taxon>
        <taxon>Synergistales</taxon>
        <taxon>Dethiosulfovibrionaceae</taxon>
        <taxon>Dethiosulfovibrio</taxon>
    </lineage>
</organism>
<dbReference type="SUPFAM" id="SSF53383">
    <property type="entry name" value="PLP-dependent transferases"/>
    <property type="match status" value="1"/>
</dbReference>
<evidence type="ECO:0000256" key="4">
    <source>
        <dbReference type="ARBA" id="ARBA00022898"/>
    </source>
</evidence>
<evidence type="ECO:0000313" key="7">
    <source>
        <dbReference type="EMBL" id="MCF4143546.1"/>
    </source>
</evidence>
<keyword evidence="4 5" id="KW-0663">Pyridoxal phosphate</keyword>
<dbReference type="CDD" id="cd00609">
    <property type="entry name" value="AAT_like"/>
    <property type="match status" value="1"/>
</dbReference>
<dbReference type="Proteomes" id="UP001200430">
    <property type="component" value="Unassembled WGS sequence"/>
</dbReference>
<keyword evidence="8" id="KW-1185">Reference proteome</keyword>
<sequence>MSHILRLDKNECPYSIPSYIREDVDRALLSVEPNRYPDPSYGDLRQALGDYVDFSASSIVPGNGGDEILWIIFAAWIKPGDTVLTLNPSFSQYEHMCKVFKARHLSVPMVFDETAFKVSVDEVAFMRAIKEASPSLILLDSPNNPSGVILSDDFIDSVVENSSCPVIVDEAYGEFASRRYLDRFTAKGLPERVSVLKTMSKAWGIAGLRVGYLVTSEKASRFLNDLRSPFNVNVYSETVALTLLKNHSWLEERIKTIVSTREKFRESLAEMSRWKTLASEGNFLLVDSPIPGDELVSLLRDRYAEVKRFALPWQGDWIRVTVGADDEMNRLLSIMGKL</sequence>
<name>A0ABS9ESV5_9BACT</name>
<feature type="domain" description="Aminotransferase class I/classII large" evidence="6">
    <location>
        <begin position="3"/>
        <end position="332"/>
    </location>
</feature>
<keyword evidence="3" id="KW-0808">Transferase</keyword>
<evidence type="ECO:0000256" key="3">
    <source>
        <dbReference type="ARBA" id="ARBA00022679"/>
    </source>
</evidence>
<dbReference type="GO" id="GO:0008483">
    <property type="term" value="F:transaminase activity"/>
    <property type="evidence" value="ECO:0007669"/>
    <property type="project" value="UniProtKB-KW"/>
</dbReference>
<comment type="similarity">
    <text evidence="5">Belongs to the class-II pyridoxal-phosphate-dependent aminotransferase family.</text>
</comment>
<evidence type="ECO:0000256" key="5">
    <source>
        <dbReference type="RuleBase" id="RU003693"/>
    </source>
</evidence>
<dbReference type="Pfam" id="PF00155">
    <property type="entry name" value="Aminotran_1_2"/>
    <property type="match status" value="1"/>
</dbReference>
<dbReference type="PANTHER" id="PTHR42885:SF2">
    <property type="entry name" value="HISTIDINOL-PHOSPHATE AMINOTRANSFERASE"/>
    <property type="match status" value="1"/>
</dbReference>
<dbReference type="Gene3D" id="3.90.1150.10">
    <property type="entry name" value="Aspartate Aminotransferase, domain 1"/>
    <property type="match status" value="1"/>
</dbReference>
<dbReference type="InterPro" id="IPR001917">
    <property type="entry name" value="Aminotrans_II_pyridoxalP_BS"/>
</dbReference>
<dbReference type="RefSeq" id="WP_236100271.1">
    <property type="nucleotide sequence ID" value="NZ_JAKGUD010000018.1"/>
</dbReference>
<dbReference type="InterPro" id="IPR015422">
    <property type="entry name" value="PyrdxlP-dep_Trfase_small"/>
</dbReference>
<gene>
    <name evidence="7" type="ORF">L2W38_12070</name>
</gene>